<proteinExistence type="predicted"/>
<dbReference type="HOGENOM" id="CLU_2452201_0_0_3"/>
<gene>
    <name evidence="1" type="ordered locus">NATL1_19321</name>
</gene>
<protein>
    <submittedName>
        <fullName evidence="1">Uncharacterized protein</fullName>
    </submittedName>
</protein>
<dbReference type="KEGG" id="pme:NATL1_19321"/>
<dbReference type="EMBL" id="CP000553">
    <property type="protein sequence ID" value="ABM76488.1"/>
    <property type="molecule type" value="Genomic_DNA"/>
</dbReference>
<accession>A2C4S8</accession>
<evidence type="ECO:0000313" key="2">
    <source>
        <dbReference type="Proteomes" id="UP000002592"/>
    </source>
</evidence>
<dbReference type="AlphaFoldDB" id="A2C4S8"/>
<dbReference type="Proteomes" id="UP000002592">
    <property type="component" value="Chromosome"/>
</dbReference>
<organism evidence="1 2">
    <name type="scientific">Prochlorococcus marinus (strain NATL1A)</name>
    <dbReference type="NCBI Taxonomy" id="167555"/>
    <lineage>
        <taxon>Bacteria</taxon>
        <taxon>Bacillati</taxon>
        <taxon>Cyanobacteriota</taxon>
        <taxon>Cyanophyceae</taxon>
        <taxon>Synechococcales</taxon>
        <taxon>Prochlorococcaceae</taxon>
        <taxon>Prochlorococcus</taxon>
    </lineage>
</organism>
<sequence length="89" mass="10501">MNYFVLESSLCSSWTSIHELDVLNNKYVLFIMESNQNNTDDLKERVDRNNKLSSTANLNYLYPNGHRITHQMRWFKGSRDRCLRSDIAA</sequence>
<name>A2C4S8_PROM1</name>
<dbReference type="eggNOG" id="ENOG50322NF">
    <property type="taxonomic scope" value="Bacteria"/>
</dbReference>
<evidence type="ECO:0000313" key="1">
    <source>
        <dbReference type="EMBL" id="ABM76488.1"/>
    </source>
</evidence>
<reference evidence="2" key="1">
    <citation type="journal article" date="2007" name="PLoS Genet.">
        <title>Patterns and implications of gene gain and loss in the evolution of Prochlorococcus.</title>
        <authorList>
            <person name="Kettler G.C."/>
            <person name="Martiny A.C."/>
            <person name="Huang K."/>
            <person name="Zucker J."/>
            <person name="Coleman M.L."/>
            <person name="Rodrigue S."/>
            <person name="Chen F."/>
            <person name="Lapidus A."/>
            <person name="Ferriera S."/>
            <person name="Johnson J."/>
            <person name="Steglich C."/>
            <person name="Church G.M."/>
            <person name="Richardson P."/>
            <person name="Chisholm S.W."/>
        </authorList>
    </citation>
    <scope>NUCLEOTIDE SEQUENCE [LARGE SCALE GENOMIC DNA]</scope>
    <source>
        <strain evidence="2">NATL1A</strain>
    </source>
</reference>